<keyword evidence="2" id="KW-1185">Reference proteome</keyword>
<name>A0A0A0KVA7_CUCSA</name>
<reference evidence="1 2" key="2">
    <citation type="journal article" date="2009" name="PLoS ONE">
        <title>An integrated genetic and cytogenetic map of the cucumber genome.</title>
        <authorList>
            <person name="Ren Y."/>
            <person name="Zhang Z."/>
            <person name="Liu J."/>
            <person name="Staub J.E."/>
            <person name="Han Y."/>
            <person name="Cheng Z."/>
            <person name="Li X."/>
            <person name="Lu J."/>
            <person name="Miao H."/>
            <person name="Kang H."/>
            <person name="Xie B."/>
            <person name="Gu X."/>
            <person name="Wang X."/>
            <person name="Du Y."/>
            <person name="Jin W."/>
            <person name="Huang S."/>
        </authorList>
    </citation>
    <scope>NUCLEOTIDE SEQUENCE [LARGE SCALE GENOMIC DNA]</scope>
    <source>
        <strain evidence="2">cv. 9930</strain>
    </source>
</reference>
<accession>A0A0A0KVA7</accession>
<organism evidence="1 2">
    <name type="scientific">Cucumis sativus</name>
    <name type="common">Cucumber</name>
    <dbReference type="NCBI Taxonomy" id="3659"/>
    <lineage>
        <taxon>Eukaryota</taxon>
        <taxon>Viridiplantae</taxon>
        <taxon>Streptophyta</taxon>
        <taxon>Embryophyta</taxon>
        <taxon>Tracheophyta</taxon>
        <taxon>Spermatophyta</taxon>
        <taxon>Magnoliopsida</taxon>
        <taxon>eudicotyledons</taxon>
        <taxon>Gunneridae</taxon>
        <taxon>Pentapetalae</taxon>
        <taxon>rosids</taxon>
        <taxon>fabids</taxon>
        <taxon>Cucurbitales</taxon>
        <taxon>Cucurbitaceae</taxon>
        <taxon>Benincaseae</taxon>
        <taxon>Cucumis</taxon>
    </lineage>
</organism>
<dbReference type="Gramene" id="KGN52849">
    <property type="protein sequence ID" value="KGN52849"/>
    <property type="gene ID" value="Csa_4G003630"/>
</dbReference>
<reference evidence="1 2" key="1">
    <citation type="journal article" date="2009" name="Nat. Genet.">
        <title>The genome of the cucumber, Cucumis sativus L.</title>
        <authorList>
            <person name="Huang S."/>
            <person name="Li R."/>
            <person name="Zhang Z."/>
            <person name="Li L."/>
            <person name="Gu X."/>
            <person name="Fan W."/>
            <person name="Lucas W.J."/>
            <person name="Wang X."/>
            <person name="Xie B."/>
            <person name="Ni P."/>
            <person name="Ren Y."/>
            <person name="Zhu H."/>
            <person name="Li J."/>
            <person name="Lin K."/>
            <person name="Jin W."/>
            <person name="Fei Z."/>
            <person name="Li G."/>
            <person name="Staub J."/>
            <person name="Kilian A."/>
            <person name="van der Vossen E.A."/>
            <person name="Wu Y."/>
            <person name="Guo J."/>
            <person name="He J."/>
            <person name="Jia Z."/>
            <person name="Ren Y."/>
            <person name="Tian G."/>
            <person name="Lu Y."/>
            <person name="Ruan J."/>
            <person name="Qian W."/>
            <person name="Wang M."/>
            <person name="Huang Q."/>
            <person name="Li B."/>
            <person name="Xuan Z."/>
            <person name="Cao J."/>
            <person name="Asan"/>
            <person name="Wu Z."/>
            <person name="Zhang J."/>
            <person name="Cai Q."/>
            <person name="Bai Y."/>
            <person name="Zhao B."/>
            <person name="Han Y."/>
            <person name="Li Y."/>
            <person name="Li X."/>
            <person name="Wang S."/>
            <person name="Shi Q."/>
            <person name="Liu S."/>
            <person name="Cho W.K."/>
            <person name="Kim J.Y."/>
            <person name="Xu Y."/>
            <person name="Heller-Uszynska K."/>
            <person name="Miao H."/>
            <person name="Cheng Z."/>
            <person name="Zhang S."/>
            <person name="Wu J."/>
            <person name="Yang Y."/>
            <person name="Kang H."/>
            <person name="Li M."/>
            <person name="Liang H."/>
            <person name="Ren X."/>
            <person name="Shi Z."/>
            <person name="Wen M."/>
            <person name="Jian M."/>
            <person name="Yang H."/>
            <person name="Zhang G."/>
            <person name="Yang Z."/>
            <person name="Chen R."/>
            <person name="Liu S."/>
            <person name="Li J."/>
            <person name="Ma L."/>
            <person name="Liu H."/>
            <person name="Zhou Y."/>
            <person name="Zhao J."/>
            <person name="Fang X."/>
            <person name="Li G."/>
            <person name="Fang L."/>
            <person name="Li Y."/>
            <person name="Liu D."/>
            <person name="Zheng H."/>
            <person name="Zhang Y."/>
            <person name="Qin N."/>
            <person name="Li Z."/>
            <person name="Yang G."/>
            <person name="Yang S."/>
            <person name="Bolund L."/>
            <person name="Kristiansen K."/>
            <person name="Zheng H."/>
            <person name="Li S."/>
            <person name="Zhang X."/>
            <person name="Yang H."/>
            <person name="Wang J."/>
            <person name="Sun R."/>
            <person name="Zhang B."/>
            <person name="Jiang S."/>
            <person name="Wang J."/>
            <person name="Du Y."/>
            <person name="Li S."/>
        </authorList>
    </citation>
    <scope>NUCLEOTIDE SEQUENCE [LARGE SCALE GENOMIC DNA]</scope>
    <source>
        <strain evidence="2">cv. 9930</strain>
    </source>
</reference>
<evidence type="ECO:0000313" key="1">
    <source>
        <dbReference type="EMBL" id="KGN52849.1"/>
    </source>
</evidence>
<reference evidence="1 2" key="3">
    <citation type="journal article" date="2010" name="BMC Genomics">
        <title>Transcriptome sequencing and comparative analysis of cucumber flowers with different sex types.</title>
        <authorList>
            <person name="Guo S."/>
            <person name="Zheng Y."/>
            <person name="Joung J.G."/>
            <person name="Liu S."/>
            <person name="Zhang Z."/>
            <person name="Crasta O.R."/>
            <person name="Sobral B.W."/>
            <person name="Xu Y."/>
            <person name="Huang S."/>
            <person name="Fei Z."/>
        </authorList>
    </citation>
    <scope>NUCLEOTIDE SEQUENCE [LARGE SCALE GENOMIC DNA]</scope>
    <source>
        <strain evidence="2">cv. 9930</strain>
    </source>
</reference>
<reference evidence="1 2" key="4">
    <citation type="journal article" date="2011" name="BMC Genomics">
        <title>RNA-Seq improves annotation of protein-coding genes in the cucumber genome.</title>
        <authorList>
            <person name="Li Z."/>
            <person name="Zhang Z."/>
            <person name="Yan P."/>
            <person name="Huang S."/>
            <person name="Fei Z."/>
            <person name="Lin K."/>
        </authorList>
    </citation>
    <scope>NUCLEOTIDE SEQUENCE [LARGE SCALE GENOMIC DNA]</scope>
    <source>
        <strain evidence="2">cv. 9930</strain>
    </source>
</reference>
<evidence type="ECO:0000313" key="2">
    <source>
        <dbReference type="Proteomes" id="UP000029981"/>
    </source>
</evidence>
<dbReference type="Proteomes" id="UP000029981">
    <property type="component" value="Chromosome 4"/>
</dbReference>
<protein>
    <submittedName>
        <fullName evidence="1">Uncharacterized protein</fullName>
    </submittedName>
</protein>
<sequence>MEEPEDTRNEELRGGREKMEEFKGFMGPYCDRPVLGGRWPVFRFCGAVHTFLSLK</sequence>
<gene>
    <name evidence="1" type="ORF">Csa_4G003630</name>
</gene>
<proteinExistence type="predicted"/>
<dbReference type="EMBL" id="CM002925">
    <property type="protein sequence ID" value="KGN52849.1"/>
    <property type="molecule type" value="Genomic_DNA"/>
</dbReference>
<dbReference type="AlphaFoldDB" id="A0A0A0KVA7"/>